<accession>A0A1I4EMZ6</accession>
<evidence type="ECO:0008006" key="3">
    <source>
        <dbReference type="Google" id="ProtNLM"/>
    </source>
</evidence>
<dbReference type="Gene3D" id="3.40.50.150">
    <property type="entry name" value="Vaccinia Virus protein VP39"/>
    <property type="match status" value="1"/>
</dbReference>
<dbReference type="InterPro" id="IPR029063">
    <property type="entry name" value="SAM-dependent_MTases_sf"/>
</dbReference>
<dbReference type="AlphaFoldDB" id="A0A1I4EMZ6"/>
<name>A0A1I4EMZ6_9HYPH</name>
<dbReference type="Proteomes" id="UP000323300">
    <property type="component" value="Unassembled WGS sequence"/>
</dbReference>
<keyword evidence="2" id="KW-1185">Reference proteome</keyword>
<dbReference type="OrthoDB" id="7343073at2"/>
<gene>
    <name evidence="1" type="ORF">SAMN04488498_12812</name>
</gene>
<dbReference type="RefSeq" id="WP_149763370.1">
    <property type="nucleotide sequence ID" value="NZ_BSPE01000024.1"/>
</dbReference>
<dbReference type="SUPFAM" id="SSF53335">
    <property type="entry name" value="S-adenosyl-L-methionine-dependent methyltransferases"/>
    <property type="match status" value="1"/>
</dbReference>
<organism evidence="1 2">
    <name type="scientific">Neomesorhizobium albiziae</name>
    <dbReference type="NCBI Taxonomy" id="335020"/>
    <lineage>
        <taxon>Bacteria</taxon>
        <taxon>Pseudomonadati</taxon>
        <taxon>Pseudomonadota</taxon>
        <taxon>Alphaproteobacteria</taxon>
        <taxon>Hyphomicrobiales</taxon>
        <taxon>Phyllobacteriaceae</taxon>
        <taxon>Neomesorhizobium</taxon>
    </lineage>
</organism>
<proteinExistence type="predicted"/>
<reference evidence="1 2" key="1">
    <citation type="submission" date="2016-10" db="EMBL/GenBank/DDBJ databases">
        <authorList>
            <person name="Varghese N."/>
            <person name="Submissions S."/>
        </authorList>
    </citation>
    <scope>NUCLEOTIDE SEQUENCE [LARGE SCALE GENOMIC DNA]</scope>
    <source>
        <strain evidence="1 2">DSM 21822</strain>
    </source>
</reference>
<evidence type="ECO:0000313" key="2">
    <source>
        <dbReference type="Proteomes" id="UP000323300"/>
    </source>
</evidence>
<dbReference type="EMBL" id="FOSL01000028">
    <property type="protein sequence ID" value="SFL06679.1"/>
    <property type="molecule type" value="Genomic_DNA"/>
</dbReference>
<protein>
    <recommendedName>
        <fullName evidence="3">Methyltransferase, FkbM family</fullName>
    </recommendedName>
</protein>
<sequence>MLHATWNTIEKSPSMMGLYRTYRRLPEAIRVPARWMLMPRWQLLCASVRRRAMNRVQSGPFAGMNLELTPLSNRNLLGYLLGTHELELHPVVETIIARNYPRIVNIGAADGYYALGLARRMANAVVEAYEALEQHHALLRNAAERNGVADRVWLRGLCTIDSLNESLGDGTGKVFVLADIEGAEMQLLNPVKVPALRKTDMLIETHDVLQPGCSDCLKQRFSETHLIEIVPTRPRKLADLPRQAIPGWAGSMHALLVELMNERRMGKQEWMFLSAKA</sequence>
<evidence type="ECO:0000313" key="1">
    <source>
        <dbReference type="EMBL" id="SFL06679.1"/>
    </source>
</evidence>